<keyword evidence="1" id="KW-0805">Transcription regulation</keyword>
<keyword evidence="3" id="KW-0804">Transcription</keyword>
<evidence type="ECO:0000259" key="4">
    <source>
        <dbReference type="PROSITE" id="PS50949"/>
    </source>
</evidence>
<evidence type="ECO:0000256" key="2">
    <source>
        <dbReference type="ARBA" id="ARBA00023125"/>
    </source>
</evidence>
<accession>A0A2U1CH16</accession>
<dbReference type="Gene3D" id="1.20.120.530">
    <property type="entry name" value="GntR ligand-binding domain-like"/>
    <property type="match status" value="1"/>
</dbReference>
<dbReference type="InterPro" id="IPR036390">
    <property type="entry name" value="WH_DNA-bd_sf"/>
</dbReference>
<dbReference type="InterPro" id="IPR008920">
    <property type="entry name" value="TF_FadR/GntR_C"/>
</dbReference>
<name>A0A2U1CH16_9BURK</name>
<evidence type="ECO:0000313" key="6">
    <source>
        <dbReference type="Proteomes" id="UP000246145"/>
    </source>
</evidence>
<dbReference type="OrthoDB" id="9799812at2"/>
<dbReference type="PANTHER" id="PTHR43537:SF20">
    <property type="entry name" value="HTH-TYPE TRANSCRIPTIONAL REPRESSOR GLAR"/>
    <property type="match status" value="1"/>
</dbReference>
<keyword evidence="2" id="KW-0238">DNA-binding</keyword>
<sequence>MSEYQQSLAALASAAPPEGNGDLATIAWQHIREDIIGGKFAPGTRLRIALLRNIYGIGATPLREALSRLVSERLVVSMDRRGFAVAPISLKELRELTNLRKLLEKEALRQSLENGDEKWEANVVSSIYRLGRQHERIQAGDLEAIDGWEQLNQEFHETLVAACDAPFLLHFRQTVYLYLKRYRQICLSLTSPSRDVHLEHVAMQRAAISRNYELLCTLTDEHLERTYQRIAESGALEEEPVHK</sequence>
<feature type="domain" description="HTH gntR-type" evidence="4">
    <location>
        <begin position="21"/>
        <end position="88"/>
    </location>
</feature>
<dbReference type="Gene3D" id="1.10.10.10">
    <property type="entry name" value="Winged helix-like DNA-binding domain superfamily/Winged helix DNA-binding domain"/>
    <property type="match status" value="1"/>
</dbReference>
<dbReference type="SMART" id="SM00895">
    <property type="entry name" value="FCD"/>
    <property type="match status" value="1"/>
</dbReference>
<dbReference type="PANTHER" id="PTHR43537">
    <property type="entry name" value="TRANSCRIPTIONAL REGULATOR, GNTR FAMILY"/>
    <property type="match status" value="1"/>
</dbReference>
<keyword evidence="6" id="KW-1185">Reference proteome</keyword>
<dbReference type="Pfam" id="PF07729">
    <property type="entry name" value="FCD"/>
    <property type="match status" value="1"/>
</dbReference>
<dbReference type="Proteomes" id="UP000246145">
    <property type="component" value="Unassembled WGS sequence"/>
</dbReference>
<evidence type="ECO:0000256" key="1">
    <source>
        <dbReference type="ARBA" id="ARBA00023015"/>
    </source>
</evidence>
<comment type="caution">
    <text evidence="5">The sequence shown here is derived from an EMBL/GenBank/DDBJ whole genome shotgun (WGS) entry which is preliminary data.</text>
</comment>
<dbReference type="SUPFAM" id="SSF48008">
    <property type="entry name" value="GntR ligand-binding domain-like"/>
    <property type="match status" value="1"/>
</dbReference>
<dbReference type="AlphaFoldDB" id="A0A2U1CH16"/>
<dbReference type="EMBL" id="QEKO01000012">
    <property type="protein sequence ID" value="PVY60181.1"/>
    <property type="molecule type" value="Genomic_DNA"/>
</dbReference>
<dbReference type="GO" id="GO:0003677">
    <property type="term" value="F:DNA binding"/>
    <property type="evidence" value="ECO:0007669"/>
    <property type="project" value="UniProtKB-KW"/>
</dbReference>
<dbReference type="Pfam" id="PF00392">
    <property type="entry name" value="GntR"/>
    <property type="match status" value="1"/>
</dbReference>
<protein>
    <submittedName>
        <fullName evidence="5">GntR family transcriptional regulator</fullName>
    </submittedName>
</protein>
<reference evidence="5 6" key="1">
    <citation type="submission" date="2018-04" db="EMBL/GenBank/DDBJ databases">
        <title>Genomic Encyclopedia of Type Strains, Phase IV (KMG-IV): sequencing the most valuable type-strain genomes for metagenomic binning, comparative biology and taxonomic classification.</title>
        <authorList>
            <person name="Goeker M."/>
        </authorList>
    </citation>
    <scope>NUCLEOTIDE SEQUENCE [LARGE SCALE GENOMIC DNA]</scope>
    <source>
        <strain evidence="5 6">DSM 10065</strain>
    </source>
</reference>
<dbReference type="SUPFAM" id="SSF46785">
    <property type="entry name" value="Winged helix' DNA-binding domain"/>
    <property type="match status" value="1"/>
</dbReference>
<dbReference type="InterPro" id="IPR036388">
    <property type="entry name" value="WH-like_DNA-bd_sf"/>
</dbReference>
<dbReference type="InterPro" id="IPR000524">
    <property type="entry name" value="Tscrpt_reg_HTH_GntR"/>
</dbReference>
<dbReference type="InterPro" id="IPR011711">
    <property type="entry name" value="GntR_C"/>
</dbReference>
<proteinExistence type="predicted"/>
<gene>
    <name evidence="5" type="ORF">C7440_3895</name>
</gene>
<dbReference type="RefSeq" id="WP_116519633.1">
    <property type="nucleotide sequence ID" value="NZ_JACCEX010000002.1"/>
</dbReference>
<dbReference type="GO" id="GO:0003700">
    <property type="term" value="F:DNA-binding transcription factor activity"/>
    <property type="evidence" value="ECO:0007669"/>
    <property type="project" value="InterPro"/>
</dbReference>
<dbReference type="SMART" id="SM00345">
    <property type="entry name" value="HTH_GNTR"/>
    <property type="match status" value="1"/>
</dbReference>
<evidence type="ECO:0000313" key="5">
    <source>
        <dbReference type="EMBL" id="PVY60181.1"/>
    </source>
</evidence>
<dbReference type="PROSITE" id="PS50949">
    <property type="entry name" value="HTH_GNTR"/>
    <property type="match status" value="1"/>
</dbReference>
<organism evidence="5 6">
    <name type="scientific">Pusillimonas noertemannii</name>
    <dbReference type="NCBI Taxonomy" id="305977"/>
    <lineage>
        <taxon>Bacteria</taxon>
        <taxon>Pseudomonadati</taxon>
        <taxon>Pseudomonadota</taxon>
        <taxon>Betaproteobacteria</taxon>
        <taxon>Burkholderiales</taxon>
        <taxon>Alcaligenaceae</taxon>
        <taxon>Pusillimonas</taxon>
    </lineage>
</organism>
<evidence type="ECO:0000256" key="3">
    <source>
        <dbReference type="ARBA" id="ARBA00023163"/>
    </source>
</evidence>